<keyword evidence="11" id="KW-0963">Cytoplasm</keyword>
<comment type="caution">
    <text evidence="12">The sequence shown here is derived from an EMBL/GenBank/DDBJ whole genome shotgun (WGS) entry which is preliminary data.</text>
</comment>
<sequence>MGWYPLFLNLEGKRCLVVGGGKVATRKALPLVGKGGVVTVVAPRVSEILERLGKEGKITLWKRPFAWSDLEGQDIVFAATDDPALNAAIAEEAQKRNILVNVSSSGNQGNFITPACLETEDLLLALSTKGKNPVRSATLKAWLWETFSEGKERIPRGNATCLSRALQLFPGGVNSPVRSFRAVGRYPVFIRYGKGSHVVDEDGKTYLDCIMSWGALILGHAHPRVAKALAEQVALGTSFGMNHPLEILLAEKIREHFPSIEALRMVNSGTEAVMSALRLARAATGRKKVLKFAGCYHGHVDALLVESGSGGLTFGIPSSLGVPEEYTHHTIVVPYNDLEATRKALESFGRELAAVIVEPVAGNMGVVLPHPEFLLLLRQYTEQYGALLIFDEVITGFRVSLSGYQGLCGIRPDLTILGKIAGGGLPFGVYGGKRELMRLVAPEGGVYQAGTLSGNPLATRAGYTTITVLEEDSAFYDVLAEKTRMITQGLREIAASFHLPLYVNAATGMLTPFFTSLPVVDTRTAFATDRGLYARFFQELLSRGVLVPPSPFEAWFLSGAHTSKDCERLLEAAEGAMRAMARDL</sequence>
<proteinExistence type="inferred from homology"/>
<dbReference type="InterPro" id="IPR004639">
    <property type="entry name" value="4pyrrol_synth_GluAld_NH2Trfase"/>
</dbReference>
<protein>
    <recommendedName>
        <fullName evidence="11">Glutamate-1-semialdehyde 2,1-aminomutase</fullName>
        <shortName evidence="11">GSA</shortName>
        <ecNumber evidence="11">5.4.3.8</ecNumber>
    </recommendedName>
    <alternativeName>
        <fullName evidence="11">Glutamate-1-semialdehyde aminotransferase</fullName>
        <shortName evidence="11">GSA-AT</shortName>
    </alternativeName>
</protein>
<dbReference type="UniPathway" id="UPA00262">
    <property type="reaction ID" value="UER00222"/>
</dbReference>
<dbReference type="NCBIfam" id="NF000818">
    <property type="entry name" value="PRK00062.1"/>
    <property type="match status" value="1"/>
</dbReference>
<evidence type="ECO:0000256" key="8">
    <source>
        <dbReference type="ARBA" id="ARBA00023235"/>
    </source>
</evidence>
<feature type="modified residue" description="N6-(pyridoxal phosphate)lysine" evidence="11">
    <location>
        <position position="419"/>
    </location>
</feature>
<comment type="pathway">
    <text evidence="3">Porphyrin-containing compound metabolism; siroheme biosynthesis; sirohydrochlorin from precorrin-2: step 1/1.</text>
</comment>
<name>A0A7V3YEU9_9BACT</name>
<dbReference type="InterPro" id="IPR006367">
    <property type="entry name" value="Sirohaem_synthase_N"/>
</dbReference>
<comment type="cofactor">
    <cofactor evidence="1 11">
        <name>pyridoxal 5'-phosphate</name>
        <dbReference type="ChEBI" id="CHEBI:597326"/>
    </cofactor>
</comment>
<keyword evidence="5 11" id="KW-0663">Pyridoxal phosphate</keyword>
<dbReference type="InterPro" id="IPR005814">
    <property type="entry name" value="Aminotrans_3"/>
</dbReference>
<dbReference type="EC" id="5.4.3.8" evidence="11"/>
<dbReference type="InterPro" id="IPR049704">
    <property type="entry name" value="Aminotrans_3_PPA_site"/>
</dbReference>
<comment type="catalytic activity">
    <reaction evidence="10">
        <text>precorrin-2 + NAD(+) = sirohydrochlorin + NADH + 2 H(+)</text>
        <dbReference type="Rhea" id="RHEA:15613"/>
        <dbReference type="ChEBI" id="CHEBI:15378"/>
        <dbReference type="ChEBI" id="CHEBI:57540"/>
        <dbReference type="ChEBI" id="CHEBI:57945"/>
        <dbReference type="ChEBI" id="CHEBI:58351"/>
        <dbReference type="ChEBI" id="CHEBI:58827"/>
        <dbReference type="EC" id="1.3.1.76"/>
    </reaction>
</comment>
<dbReference type="PANTHER" id="PTHR43713">
    <property type="entry name" value="GLUTAMATE-1-SEMIALDEHYDE 2,1-AMINOMUTASE"/>
    <property type="match status" value="1"/>
</dbReference>
<dbReference type="NCBIfam" id="TIGR00713">
    <property type="entry name" value="hemL"/>
    <property type="match status" value="1"/>
</dbReference>
<evidence type="ECO:0000256" key="6">
    <source>
        <dbReference type="ARBA" id="ARBA00023002"/>
    </source>
</evidence>
<comment type="subcellular location">
    <subcellularLocation>
        <location evidence="11">Cytoplasm</location>
    </subcellularLocation>
</comment>
<dbReference type="CDD" id="cd00610">
    <property type="entry name" value="OAT_like"/>
    <property type="match status" value="1"/>
</dbReference>
<dbReference type="InterPro" id="IPR015421">
    <property type="entry name" value="PyrdxlP-dep_Trfase_major"/>
</dbReference>
<gene>
    <name evidence="11 12" type="primary">hemL</name>
    <name evidence="12" type="ORF">ENV30_00380</name>
</gene>
<dbReference type="NCBIfam" id="TIGR01470">
    <property type="entry name" value="cysG_Nterm"/>
    <property type="match status" value="1"/>
</dbReference>
<dbReference type="InterPro" id="IPR036291">
    <property type="entry name" value="NAD(P)-bd_dom_sf"/>
</dbReference>
<comment type="catalytic activity">
    <reaction evidence="11">
        <text>(S)-4-amino-5-oxopentanoate = 5-aminolevulinate</text>
        <dbReference type="Rhea" id="RHEA:14265"/>
        <dbReference type="ChEBI" id="CHEBI:57501"/>
        <dbReference type="ChEBI" id="CHEBI:356416"/>
        <dbReference type="EC" id="5.4.3.8"/>
    </reaction>
</comment>
<evidence type="ECO:0000256" key="2">
    <source>
        <dbReference type="ARBA" id="ARBA00004819"/>
    </source>
</evidence>
<dbReference type="GO" id="GO:0042286">
    <property type="term" value="F:glutamate-1-semialdehyde 2,1-aminomutase activity"/>
    <property type="evidence" value="ECO:0007669"/>
    <property type="project" value="UniProtKB-UniRule"/>
</dbReference>
<evidence type="ECO:0000256" key="4">
    <source>
        <dbReference type="ARBA" id="ARBA00008981"/>
    </source>
</evidence>
<comment type="subunit">
    <text evidence="11">Homodimer.</text>
</comment>
<evidence type="ECO:0000256" key="7">
    <source>
        <dbReference type="ARBA" id="ARBA00023027"/>
    </source>
</evidence>
<dbReference type="PROSITE" id="PS00600">
    <property type="entry name" value="AA_TRANSFER_CLASS_3"/>
    <property type="match status" value="1"/>
</dbReference>
<evidence type="ECO:0000256" key="11">
    <source>
        <dbReference type="HAMAP-Rule" id="MF_00375"/>
    </source>
</evidence>
<dbReference type="Pfam" id="PF00202">
    <property type="entry name" value="Aminotran_3"/>
    <property type="match status" value="1"/>
</dbReference>
<dbReference type="FunFam" id="3.40.640.10:FF:000021">
    <property type="entry name" value="Glutamate-1-semialdehyde 2,1-aminomutase"/>
    <property type="match status" value="1"/>
</dbReference>
<dbReference type="Gene3D" id="3.90.1150.10">
    <property type="entry name" value="Aspartate Aminotransferase, domain 1"/>
    <property type="match status" value="1"/>
</dbReference>
<keyword evidence="9 11" id="KW-0627">Porphyrin biosynthesis</keyword>
<dbReference type="GO" id="GO:0005737">
    <property type="term" value="C:cytoplasm"/>
    <property type="evidence" value="ECO:0007669"/>
    <property type="project" value="UniProtKB-SubCell"/>
</dbReference>
<dbReference type="EMBL" id="DTFV01000004">
    <property type="protein sequence ID" value="HGI29770.1"/>
    <property type="molecule type" value="Genomic_DNA"/>
</dbReference>
<dbReference type="InterPro" id="IPR015422">
    <property type="entry name" value="PyrdxlP-dep_Trfase_small"/>
</dbReference>
<dbReference type="PANTHER" id="PTHR43713:SF3">
    <property type="entry name" value="GLUTAMATE-1-SEMIALDEHYDE 2,1-AMINOMUTASE 1, CHLOROPLASTIC-RELATED"/>
    <property type="match status" value="1"/>
</dbReference>
<dbReference type="HAMAP" id="MF_00375">
    <property type="entry name" value="HemL_aminotrans_3"/>
    <property type="match status" value="1"/>
</dbReference>
<keyword evidence="8 11" id="KW-0413">Isomerase</keyword>
<evidence type="ECO:0000313" key="12">
    <source>
        <dbReference type="EMBL" id="HGI29770.1"/>
    </source>
</evidence>
<dbReference type="UniPathway" id="UPA00251">
    <property type="reaction ID" value="UER00317"/>
</dbReference>
<accession>A0A7V3YEU9</accession>
<reference evidence="12" key="1">
    <citation type="journal article" date="2020" name="mSystems">
        <title>Genome- and Community-Level Interaction Insights into Carbon Utilization and Element Cycling Functions of Hydrothermarchaeota in Hydrothermal Sediment.</title>
        <authorList>
            <person name="Zhou Z."/>
            <person name="Liu Y."/>
            <person name="Xu W."/>
            <person name="Pan J."/>
            <person name="Luo Z.H."/>
            <person name="Li M."/>
        </authorList>
    </citation>
    <scope>NUCLEOTIDE SEQUENCE [LARGE SCALE GENOMIC DNA]</scope>
    <source>
        <strain evidence="12">SpSt-747</strain>
    </source>
</reference>
<evidence type="ECO:0000256" key="10">
    <source>
        <dbReference type="ARBA" id="ARBA00047561"/>
    </source>
</evidence>
<dbReference type="AlphaFoldDB" id="A0A7V3YEU9"/>
<dbReference type="Pfam" id="PF13241">
    <property type="entry name" value="NAD_binding_7"/>
    <property type="match status" value="1"/>
</dbReference>
<evidence type="ECO:0000256" key="5">
    <source>
        <dbReference type="ARBA" id="ARBA00022898"/>
    </source>
</evidence>
<dbReference type="InterPro" id="IPR015424">
    <property type="entry name" value="PyrdxlP-dep_Trfase"/>
</dbReference>
<dbReference type="GO" id="GO:0030170">
    <property type="term" value="F:pyridoxal phosphate binding"/>
    <property type="evidence" value="ECO:0007669"/>
    <property type="project" value="InterPro"/>
</dbReference>
<dbReference type="GO" id="GO:0019354">
    <property type="term" value="P:siroheme biosynthetic process"/>
    <property type="evidence" value="ECO:0007669"/>
    <property type="project" value="UniProtKB-UniPathway"/>
</dbReference>
<organism evidence="12">
    <name type="scientific">Candidatus Caldatribacterium californiense</name>
    <dbReference type="NCBI Taxonomy" id="1454726"/>
    <lineage>
        <taxon>Bacteria</taxon>
        <taxon>Pseudomonadati</taxon>
        <taxon>Atribacterota</taxon>
        <taxon>Atribacteria</taxon>
        <taxon>Atribacterales</taxon>
        <taxon>Candidatus Caldatribacteriaceae</taxon>
        <taxon>Candidatus Caldatribacterium</taxon>
    </lineage>
</organism>
<dbReference type="SUPFAM" id="SSF53383">
    <property type="entry name" value="PLP-dependent transferases"/>
    <property type="match status" value="1"/>
</dbReference>
<evidence type="ECO:0000256" key="3">
    <source>
        <dbReference type="ARBA" id="ARBA00005010"/>
    </source>
</evidence>
<dbReference type="Gene3D" id="3.40.50.720">
    <property type="entry name" value="NAD(P)-binding Rossmann-like Domain"/>
    <property type="match status" value="1"/>
</dbReference>
<dbReference type="GO" id="GO:0008483">
    <property type="term" value="F:transaminase activity"/>
    <property type="evidence" value="ECO:0007669"/>
    <property type="project" value="InterPro"/>
</dbReference>
<dbReference type="SUPFAM" id="SSF51735">
    <property type="entry name" value="NAD(P)-binding Rossmann-fold domains"/>
    <property type="match status" value="1"/>
</dbReference>
<evidence type="ECO:0000256" key="9">
    <source>
        <dbReference type="ARBA" id="ARBA00023244"/>
    </source>
</evidence>
<keyword evidence="6" id="KW-0560">Oxidoreductase</keyword>
<keyword evidence="7" id="KW-0520">NAD</keyword>
<evidence type="ECO:0000256" key="1">
    <source>
        <dbReference type="ARBA" id="ARBA00001933"/>
    </source>
</evidence>
<dbReference type="Gene3D" id="3.40.640.10">
    <property type="entry name" value="Type I PLP-dependent aspartate aminotransferase-like (Major domain)"/>
    <property type="match status" value="1"/>
</dbReference>
<dbReference type="GO" id="GO:0043115">
    <property type="term" value="F:precorrin-2 dehydrogenase activity"/>
    <property type="evidence" value="ECO:0007669"/>
    <property type="project" value="UniProtKB-EC"/>
</dbReference>
<comment type="similarity">
    <text evidence="4 11">Belongs to the class-III pyridoxal-phosphate-dependent aminotransferase family. HemL subfamily.</text>
</comment>
<dbReference type="GO" id="GO:0006782">
    <property type="term" value="P:protoporphyrinogen IX biosynthetic process"/>
    <property type="evidence" value="ECO:0007669"/>
    <property type="project" value="UniProtKB-UniRule"/>
</dbReference>
<comment type="pathway">
    <text evidence="2">Porphyrin-containing compound metabolism; protoporphyrin-IX biosynthesis; 5-aminolevulinate from L-glutamyl-tRNA(Glu): step 2/2.</text>
</comment>